<evidence type="ECO:0000259" key="1">
    <source>
        <dbReference type="Pfam" id="PF13966"/>
    </source>
</evidence>
<gene>
    <name evidence="2" type="ORF">CK203_019318</name>
</gene>
<sequence>MRRLLAFGCMGKGEEVLQVLMAMSFLIRYLSLPMEGFKEESFALIRKLEARKRKDGMKVEVERVVVFSCNGLMKVLILSWIGERGVVCVSWNDNGIGEELRGRKMFEMRFLGCLRMGNNPSLEKVELEREGDTSTIEEMWDHDSGQGDWKLVFVRDFNDWEMDMVGELLHTLRVIGPLWRMTQLCGGREEMVFSKSKEAYKLLDKPNATVFPARRIWVERVPTKVCFFAWEATWGKVLTLDRLQLRGVQLPNCCYLCGCEEENVNHILYTE</sequence>
<protein>
    <recommendedName>
        <fullName evidence="1">Reverse transcriptase zinc-binding domain-containing protein</fullName>
    </recommendedName>
</protein>
<proteinExistence type="predicted"/>
<evidence type="ECO:0000313" key="3">
    <source>
        <dbReference type="Proteomes" id="UP000288805"/>
    </source>
</evidence>
<dbReference type="InterPro" id="IPR026960">
    <property type="entry name" value="RVT-Znf"/>
</dbReference>
<organism evidence="2 3">
    <name type="scientific">Vitis vinifera</name>
    <name type="common">Grape</name>
    <dbReference type="NCBI Taxonomy" id="29760"/>
    <lineage>
        <taxon>Eukaryota</taxon>
        <taxon>Viridiplantae</taxon>
        <taxon>Streptophyta</taxon>
        <taxon>Embryophyta</taxon>
        <taxon>Tracheophyta</taxon>
        <taxon>Spermatophyta</taxon>
        <taxon>Magnoliopsida</taxon>
        <taxon>eudicotyledons</taxon>
        <taxon>Gunneridae</taxon>
        <taxon>Pentapetalae</taxon>
        <taxon>rosids</taxon>
        <taxon>Vitales</taxon>
        <taxon>Vitaceae</taxon>
        <taxon>Viteae</taxon>
        <taxon>Vitis</taxon>
    </lineage>
</organism>
<dbReference type="Proteomes" id="UP000288805">
    <property type="component" value="Unassembled WGS sequence"/>
</dbReference>
<dbReference type="AlphaFoldDB" id="A0A438J7D8"/>
<dbReference type="Pfam" id="PF13966">
    <property type="entry name" value="zf-RVT"/>
    <property type="match status" value="1"/>
</dbReference>
<accession>A0A438J7D8</accession>
<dbReference type="EMBL" id="QGNW01000058">
    <property type="protein sequence ID" value="RVX04879.1"/>
    <property type="molecule type" value="Genomic_DNA"/>
</dbReference>
<reference evidence="2 3" key="1">
    <citation type="journal article" date="2018" name="PLoS Genet.">
        <title>Population sequencing reveals clonal diversity and ancestral inbreeding in the grapevine cultivar Chardonnay.</title>
        <authorList>
            <person name="Roach M.J."/>
            <person name="Johnson D.L."/>
            <person name="Bohlmann J."/>
            <person name="van Vuuren H.J."/>
            <person name="Jones S.J."/>
            <person name="Pretorius I.S."/>
            <person name="Schmidt S.A."/>
            <person name="Borneman A.R."/>
        </authorList>
    </citation>
    <scope>NUCLEOTIDE SEQUENCE [LARGE SCALE GENOMIC DNA]</scope>
    <source>
        <strain evidence="3">cv. Chardonnay</strain>
        <tissue evidence="2">Leaf</tissue>
    </source>
</reference>
<name>A0A438J7D8_VITVI</name>
<feature type="domain" description="Reverse transcriptase zinc-binding" evidence="1">
    <location>
        <begin position="196"/>
        <end position="269"/>
    </location>
</feature>
<comment type="caution">
    <text evidence="2">The sequence shown here is derived from an EMBL/GenBank/DDBJ whole genome shotgun (WGS) entry which is preliminary data.</text>
</comment>
<evidence type="ECO:0000313" key="2">
    <source>
        <dbReference type="EMBL" id="RVX04879.1"/>
    </source>
</evidence>